<organism evidence="1 2">
    <name type="scientific">Spiromyces aspiralis</name>
    <dbReference type="NCBI Taxonomy" id="68401"/>
    <lineage>
        <taxon>Eukaryota</taxon>
        <taxon>Fungi</taxon>
        <taxon>Fungi incertae sedis</taxon>
        <taxon>Zoopagomycota</taxon>
        <taxon>Kickxellomycotina</taxon>
        <taxon>Kickxellomycetes</taxon>
        <taxon>Kickxellales</taxon>
        <taxon>Kickxellaceae</taxon>
        <taxon>Spiromyces</taxon>
    </lineage>
</organism>
<dbReference type="Proteomes" id="UP001145114">
    <property type="component" value="Unassembled WGS sequence"/>
</dbReference>
<keyword evidence="2" id="KW-1185">Reference proteome</keyword>
<gene>
    <name evidence="1" type="ORF">EV182_007991</name>
</gene>
<feature type="non-terminal residue" evidence="1">
    <location>
        <position position="1"/>
    </location>
</feature>
<sequence length="148" mass="16158">HTLALEVIFDRVDENEAYKLIVQQDQGQQASSVSVASVLELQQQSSSLLSEFVSNRIASGKLDRAIAACMRGGYSELATRLVAIYYSSKPGRVLFEHAERTGIDIRAFLDGIDPANEGQQEALQARVKEAILSWCGNTGDGSDNKLLK</sequence>
<evidence type="ECO:0000313" key="1">
    <source>
        <dbReference type="EMBL" id="KAJ1676543.1"/>
    </source>
</evidence>
<proteinExistence type="predicted"/>
<feature type="non-terminal residue" evidence="1">
    <location>
        <position position="148"/>
    </location>
</feature>
<accession>A0ACC1HJ00</accession>
<name>A0ACC1HJ00_9FUNG</name>
<protein>
    <submittedName>
        <fullName evidence="1">Uncharacterized protein</fullName>
    </submittedName>
</protein>
<reference evidence="1" key="1">
    <citation type="submission" date="2022-06" db="EMBL/GenBank/DDBJ databases">
        <title>Phylogenomic reconstructions and comparative analyses of Kickxellomycotina fungi.</title>
        <authorList>
            <person name="Reynolds N.K."/>
            <person name="Stajich J.E."/>
            <person name="Barry K."/>
            <person name="Grigoriev I.V."/>
            <person name="Crous P."/>
            <person name="Smith M.E."/>
        </authorList>
    </citation>
    <scope>NUCLEOTIDE SEQUENCE</scope>
    <source>
        <strain evidence="1">RSA 2271</strain>
    </source>
</reference>
<evidence type="ECO:0000313" key="2">
    <source>
        <dbReference type="Proteomes" id="UP001145114"/>
    </source>
</evidence>
<comment type="caution">
    <text evidence="1">The sequence shown here is derived from an EMBL/GenBank/DDBJ whole genome shotgun (WGS) entry which is preliminary data.</text>
</comment>
<dbReference type="EMBL" id="JAMZIH010003930">
    <property type="protein sequence ID" value="KAJ1676543.1"/>
    <property type="molecule type" value="Genomic_DNA"/>
</dbReference>